<dbReference type="EMBL" id="JAODUP010000145">
    <property type="protein sequence ID" value="KAK2159854.1"/>
    <property type="molecule type" value="Genomic_DNA"/>
</dbReference>
<dbReference type="PANTHER" id="PTHR45985">
    <property type="match status" value="1"/>
</dbReference>
<evidence type="ECO:0000256" key="1">
    <source>
        <dbReference type="SAM" id="SignalP"/>
    </source>
</evidence>
<keyword evidence="1" id="KW-0732">Signal</keyword>
<sequence length="405" mass="46537">MANFIKQFILLFSVQLMIVENGWIVEDISGRRYLVNFSGSPFSRKYAHRLRALNLKQIYYKNERSRKTSTASRTAGVRATVVARKPGLDTTCPPKDIFPLDSGIPCFMDRTATPMFVYFTFDDAVTSWNIGFYRHLFGSNRLNPNGCPIRATFFNSNGNTQYNLVNELYRGKHEIASHSISHRGPPTWWSQTATMDDWIREIVGQRTNIHRQTAALDGRGVPVAEIRGMRTPFLAIGGDVQFDMLERNHFVYDSSMVKHDRKPSWPFTLHDPSAAKGPICRSKHCPTRPHRVWEAVMNVYYLNQSGLVTPCSMIDGCRPRGGRRGALEFLRTNFRRHYDDPDKVPFGINMHAAWFAFDGYLSAMNDFIDELLKLEDVYVVPIYKLIEWIREPKKLSELNSSKFGC</sequence>
<protein>
    <recommendedName>
        <fullName evidence="2">NodB homology domain-containing protein</fullName>
    </recommendedName>
</protein>
<evidence type="ECO:0000259" key="2">
    <source>
        <dbReference type="Pfam" id="PF01522"/>
    </source>
</evidence>
<dbReference type="SUPFAM" id="SSF88713">
    <property type="entry name" value="Glycoside hydrolase/deacetylase"/>
    <property type="match status" value="1"/>
</dbReference>
<dbReference type="InterPro" id="IPR002509">
    <property type="entry name" value="NODB_dom"/>
</dbReference>
<comment type="caution">
    <text evidence="3">The sequence shown here is derived from an EMBL/GenBank/DDBJ whole genome shotgun (WGS) entry which is preliminary data.</text>
</comment>
<reference evidence="3" key="1">
    <citation type="journal article" date="2023" name="Mol. Biol. Evol.">
        <title>Third-Generation Sequencing Reveals the Adaptive Role of the Epigenome in Three Deep-Sea Polychaetes.</title>
        <authorList>
            <person name="Perez M."/>
            <person name="Aroh O."/>
            <person name="Sun Y."/>
            <person name="Lan Y."/>
            <person name="Juniper S.K."/>
            <person name="Young C.R."/>
            <person name="Angers B."/>
            <person name="Qian P.Y."/>
        </authorList>
    </citation>
    <scope>NUCLEOTIDE SEQUENCE</scope>
    <source>
        <strain evidence="3">P08H-3</strain>
    </source>
</reference>
<dbReference type="InterPro" id="IPR011330">
    <property type="entry name" value="Glyco_hydro/deAcase_b/a-brl"/>
</dbReference>
<keyword evidence="4" id="KW-1185">Reference proteome</keyword>
<feature type="signal peptide" evidence="1">
    <location>
        <begin position="1"/>
        <end position="24"/>
    </location>
</feature>
<dbReference type="AlphaFoldDB" id="A0AAD9JVN0"/>
<dbReference type="Pfam" id="PF01522">
    <property type="entry name" value="Polysacc_deac_1"/>
    <property type="match status" value="1"/>
</dbReference>
<dbReference type="PANTHER" id="PTHR45985:SF3">
    <property type="entry name" value="CHITIN DEACETYLASE-LIKE 4"/>
    <property type="match status" value="1"/>
</dbReference>
<dbReference type="GO" id="GO:0005975">
    <property type="term" value="P:carbohydrate metabolic process"/>
    <property type="evidence" value="ECO:0007669"/>
    <property type="project" value="InterPro"/>
</dbReference>
<feature type="domain" description="NodB homology" evidence="2">
    <location>
        <begin position="113"/>
        <end position="211"/>
    </location>
</feature>
<dbReference type="InterPro" id="IPR052740">
    <property type="entry name" value="CE4"/>
</dbReference>
<dbReference type="Gene3D" id="3.20.20.370">
    <property type="entry name" value="Glycoside hydrolase/deacetylase"/>
    <property type="match status" value="1"/>
</dbReference>
<proteinExistence type="predicted"/>
<evidence type="ECO:0000313" key="3">
    <source>
        <dbReference type="EMBL" id="KAK2159854.1"/>
    </source>
</evidence>
<dbReference type="GO" id="GO:0016810">
    <property type="term" value="F:hydrolase activity, acting on carbon-nitrogen (but not peptide) bonds"/>
    <property type="evidence" value="ECO:0007669"/>
    <property type="project" value="InterPro"/>
</dbReference>
<name>A0AAD9JVN0_9ANNE</name>
<accession>A0AAD9JVN0</accession>
<evidence type="ECO:0000313" key="4">
    <source>
        <dbReference type="Proteomes" id="UP001208570"/>
    </source>
</evidence>
<feature type="chain" id="PRO_5042064877" description="NodB homology domain-containing protein" evidence="1">
    <location>
        <begin position="25"/>
        <end position="405"/>
    </location>
</feature>
<organism evidence="3 4">
    <name type="scientific">Paralvinella palmiformis</name>
    <dbReference type="NCBI Taxonomy" id="53620"/>
    <lineage>
        <taxon>Eukaryota</taxon>
        <taxon>Metazoa</taxon>
        <taxon>Spiralia</taxon>
        <taxon>Lophotrochozoa</taxon>
        <taxon>Annelida</taxon>
        <taxon>Polychaeta</taxon>
        <taxon>Sedentaria</taxon>
        <taxon>Canalipalpata</taxon>
        <taxon>Terebellida</taxon>
        <taxon>Terebelliformia</taxon>
        <taxon>Alvinellidae</taxon>
        <taxon>Paralvinella</taxon>
    </lineage>
</organism>
<gene>
    <name evidence="3" type="ORF">LSH36_145g07012</name>
</gene>
<dbReference type="Proteomes" id="UP001208570">
    <property type="component" value="Unassembled WGS sequence"/>
</dbReference>